<evidence type="ECO:0008006" key="4">
    <source>
        <dbReference type="Google" id="ProtNLM"/>
    </source>
</evidence>
<feature type="compositionally biased region" description="Basic and acidic residues" evidence="1">
    <location>
        <begin position="145"/>
        <end position="161"/>
    </location>
</feature>
<evidence type="ECO:0000313" key="2">
    <source>
        <dbReference type="EMBL" id="GHH88451.1"/>
    </source>
</evidence>
<dbReference type="RefSeq" id="WP_229913841.1">
    <property type="nucleotide sequence ID" value="NZ_BNAT01000010.1"/>
</dbReference>
<gene>
    <name evidence="2" type="ORF">GCM10017771_33830</name>
</gene>
<feature type="compositionally biased region" description="Basic and acidic residues" evidence="1">
    <location>
        <begin position="117"/>
        <end position="132"/>
    </location>
</feature>
<evidence type="ECO:0000256" key="1">
    <source>
        <dbReference type="SAM" id="MobiDB-lite"/>
    </source>
</evidence>
<feature type="region of interest" description="Disordered" evidence="1">
    <location>
        <begin position="88"/>
        <end position="161"/>
    </location>
</feature>
<keyword evidence="3" id="KW-1185">Reference proteome</keyword>
<comment type="caution">
    <text evidence="2">The sequence shown here is derived from an EMBL/GenBank/DDBJ whole genome shotgun (WGS) entry which is preliminary data.</text>
</comment>
<evidence type="ECO:0000313" key="3">
    <source>
        <dbReference type="Proteomes" id="UP000603227"/>
    </source>
</evidence>
<dbReference type="AlphaFoldDB" id="A0A919LC09"/>
<name>A0A919LC09_9ACTN</name>
<dbReference type="Proteomes" id="UP000603227">
    <property type="component" value="Unassembled WGS sequence"/>
</dbReference>
<organism evidence="2 3">
    <name type="scientific">Streptomyces capitiformicae</name>
    <dbReference type="NCBI Taxonomy" id="2014920"/>
    <lineage>
        <taxon>Bacteria</taxon>
        <taxon>Bacillati</taxon>
        <taxon>Actinomycetota</taxon>
        <taxon>Actinomycetes</taxon>
        <taxon>Kitasatosporales</taxon>
        <taxon>Streptomycetaceae</taxon>
        <taxon>Streptomyces</taxon>
    </lineage>
</organism>
<feature type="compositionally biased region" description="Acidic residues" evidence="1">
    <location>
        <begin position="100"/>
        <end position="116"/>
    </location>
</feature>
<accession>A0A919LC09</accession>
<reference evidence="2" key="1">
    <citation type="journal article" date="2014" name="Int. J. Syst. Evol. Microbiol.">
        <title>Complete genome sequence of Corynebacterium casei LMG S-19264T (=DSM 44701T), isolated from a smear-ripened cheese.</title>
        <authorList>
            <consortium name="US DOE Joint Genome Institute (JGI-PGF)"/>
            <person name="Walter F."/>
            <person name="Albersmeier A."/>
            <person name="Kalinowski J."/>
            <person name="Ruckert C."/>
        </authorList>
    </citation>
    <scope>NUCLEOTIDE SEQUENCE</scope>
    <source>
        <strain evidence="2">CGMCC 4.7403</strain>
    </source>
</reference>
<proteinExistence type="predicted"/>
<protein>
    <recommendedName>
        <fullName evidence="4">DNA primase</fullName>
    </recommendedName>
</protein>
<sequence length="161" mass="17287">MNNATIGAAVLGGYLLGRTKKAKLALGVGALLAGSKVRPGQLGKALDSQFLSNVTHQVRTELTDASKAAASSVLTAKVDSLAGTLHDRAAELRERAQGEGEAEREEEAEQEGEAEREEEREPEREDEKESRQRSPRKKTAAGSRSKSDSSTRSRRQGQDDG</sequence>
<reference evidence="2" key="2">
    <citation type="submission" date="2020-09" db="EMBL/GenBank/DDBJ databases">
        <authorList>
            <person name="Sun Q."/>
            <person name="Zhou Y."/>
        </authorList>
    </citation>
    <scope>NUCLEOTIDE SEQUENCE</scope>
    <source>
        <strain evidence="2">CGMCC 4.7403</strain>
    </source>
</reference>
<feature type="compositionally biased region" description="Basic and acidic residues" evidence="1">
    <location>
        <begin position="88"/>
        <end position="98"/>
    </location>
</feature>
<dbReference type="EMBL" id="BNAT01000010">
    <property type="protein sequence ID" value="GHH88451.1"/>
    <property type="molecule type" value="Genomic_DNA"/>
</dbReference>